<protein>
    <submittedName>
        <fullName evidence="8">Cytochrome d ubiquinol oxidase subunit II</fullName>
    </submittedName>
</protein>
<evidence type="ECO:0000256" key="3">
    <source>
        <dbReference type="ARBA" id="ARBA00022475"/>
    </source>
</evidence>
<dbReference type="GO" id="GO:0070069">
    <property type="term" value="C:cytochrome complex"/>
    <property type="evidence" value="ECO:0007669"/>
    <property type="project" value="TreeGrafter"/>
</dbReference>
<proteinExistence type="inferred from homology"/>
<dbReference type="PANTHER" id="PTHR43141:SF4">
    <property type="entry name" value="CYTOCHROME BD2 SUBUNIT II"/>
    <property type="match status" value="1"/>
</dbReference>
<sequence>METLKYFLPQVWFVILALFLFLYVMLDGFDLGVGILSLTSSDDERRGILMTSLSNIWDANETWLVLMAGGLFGAFPLAYGTILNALYIPIFVMVFGFIFRGVAFEFRELASRKLFWNFAFGAGSFAAALGQGFALGAVLKGIAVDEAGHFIGTTWDWLSLPSLLVALTLIQGYVLIGSTYLVWKTTGELQETHYKTAKIAAWTTMLGAIFITITTPIFYESARLRVFQPPLVFIFAVIPLLGVVLVSQLLSSLNRKEERAPFVWTILLFVLSFIGLGLIVFPYIIPTEITIYEAAADPSSLVIMIIFIGFLIPVMLFYNLYQYIVFRGKVTGGNYGE</sequence>
<feature type="transmembrane region" description="Helical" evidence="7">
    <location>
        <begin position="159"/>
        <end position="183"/>
    </location>
</feature>
<dbReference type="RefSeq" id="WP_191758359.1">
    <property type="nucleotide sequence ID" value="NZ_VJXY01000015.1"/>
</dbReference>
<feature type="transmembrane region" description="Helical" evidence="7">
    <location>
        <begin position="300"/>
        <end position="321"/>
    </location>
</feature>
<dbReference type="InterPro" id="IPR003317">
    <property type="entry name" value="Cyt-d_oxidase_su2"/>
</dbReference>
<dbReference type="EMBL" id="VJXY01000015">
    <property type="protein sequence ID" value="MBD6617123.1"/>
    <property type="molecule type" value="Genomic_DNA"/>
</dbReference>
<organism evidence="8 9">
    <name type="scientific">Komarekiella delphini-convector SJRDD-AB1</name>
    <dbReference type="NCBI Taxonomy" id="2593771"/>
    <lineage>
        <taxon>Bacteria</taxon>
        <taxon>Bacillati</taxon>
        <taxon>Cyanobacteriota</taxon>
        <taxon>Cyanophyceae</taxon>
        <taxon>Nostocales</taxon>
        <taxon>Nostocaceae</taxon>
        <taxon>Komarekiella</taxon>
        <taxon>Komarekiella delphini-convector</taxon>
    </lineage>
</organism>
<comment type="similarity">
    <text evidence="2">Belongs to the cytochrome ubiquinol oxidase subunit 2 family.</text>
</comment>
<keyword evidence="4 7" id="KW-0812">Transmembrane</keyword>
<gene>
    <name evidence="8" type="primary">cydB</name>
    <name evidence="8" type="ORF">FNW02_15090</name>
</gene>
<dbReference type="GO" id="GO:0005886">
    <property type="term" value="C:plasma membrane"/>
    <property type="evidence" value="ECO:0007669"/>
    <property type="project" value="UniProtKB-SubCell"/>
</dbReference>
<feature type="transmembrane region" description="Helical" evidence="7">
    <location>
        <begin position="199"/>
        <end position="219"/>
    </location>
</feature>
<dbReference type="AlphaFoldDB" id="A0AA40SXI4"/>
<feature type="transmembrane region" description="Helical" evidence="7">
    <location>
        <begin position="262"/>
        <end position="285"/>
    </location>
</feature>
<evidence type="ECO:0000256" key="2">
    <source>
        <dbReference type="ARBA" id="ARBA00007543"/>
    </source>
</evidence>
<evidence type="ECO:0000256" key="7">
    <source>
        <dbReference type="SAM" id="Phobius"/>
    </source>
</evidence>
<name>A0AA40SXI4_9NOST</name>
<reference evidence="8" key="1">
    <citation type="submission" date="2019-07" db="EMBL/GenBank/DDBJ databases">
        <title>Toxilogical consequences of a new and cryptic species of cyanobacteria (Komarekiella delphini-convector) recovered from the epidermis of a bottlenose dolphin and 1500 ft. in the air.</title>
        <authorList>
            <person name="Brown A.O."/>
            <person name="Dvorak P."/>
            <person name="Villanueva C.D."/>
            <person name="Foss A.J."/>
            <person name="Garvey A.D."/>
            <person name="Gibson Q.A."/>
            <person name="Johansen J.R."/>
            <person name="Casamatta D.A."/>
        </authorList>
    </citation>
    <scope>NUCLEOTIDE SEQUENCE</scope>
    <source>
        <strain evidence="8">SJRDD-AB1</strain>
    </source>
</reference>
<evidence type="ECO:0000256" key="5">
    <source>
        <dbReference type="ARBA" id="ARBA00022989"/>
    </source>
</evidence>
<feature type="transmembrane region" description="Helical" evidence="7">
    <location>
        <begin position="115"/>
        <end position="139"/>
    </location>
</feature>
<evidence type="ECO:0000256" key="4">
    <source>
        <dbReference type="ARBA" id="ARBA00022692"/>
    </source>
</evidence>
<dbReference type="Proteomes" id="UP001165986">
    <property type="component" value="Unassembled WGS sequence"/>
</dbReference>
<feature type="transmembrane region" description="Helical" evidence="7">
    <location>
        <begin position="231"/>
        <end position="250"/>
    </location>
</feature>
<evidence type="ECO:0000256" key="1">
    <source>
        <dbReference type="ARBA" id="ARBA00004651"/>
    </source>
</evidence>
<keyword evidence="5 7" id="KW-1133">Transmembrane helix</keyword>
<evidence type="ECO:0000256" key="6">
    <source>
        <dbReference type="ARBA" id="ARBA00023136"/>
    </source>
</evidence>
<keyword evidence="6 7" id="KW-0472">Membrane</keyword>
<feature type="transmembrane region" description="Helical" evidence="7">
    <location>
        <begin position="85"/>
        <end position="103"/>
    </location>
</feature>
<dbReference type="Pfam" id="PF02322">
    <property type="entry name" value="Cyt_bd_oxida_II"/>
    <property type="match status" value="1"/>
</dbReference>
<dbReference type="GO" id="GO:0019646">
    <property type="term" value="P:aerobic electron transport chain"/>
    <property type="evidence" value="ECO:0007669"/>
    <property type="project" value="TreeGrafter"/>
</dbReference>
<dbReference type="PANTHER" id="PTHR43141">
    <property type="entry name" value="CYTOCHROME BD2 SUBUNIT II"/>
    <property type="match status" value="1"/>
</dbReference>
<comment type="subcellular location">
    <subcellularLocation>
        <location evidence="1">Cell membrane</location>
        <topology evidence="1">Multi-pass membrane protein</topology>
    </subcellularLocation>
</comment>
<feature type="transmembrane region" description="Helical" evidence="7">
    <location>
        <begin position="12"/>
        <end position="38"/>
    </location>
</feature>
<evidence type="ECO:0000313" key="8">
    <source>
        <dbReference type="EMBL" id="MBD6617123.1"/>
    </source>
</evidence>
<dbReference type="GO" id="GO:0016682">
    <property type="term" value="F:oxidoreductase activity, acting on diphenols and related substances as donors, oxygen as acceptor"/>
    <property type="evidence" value="ECO:0007669"/>
    <property type="project" value="TreeGrafter"/>
</dbReference>
<dbReference type="GO" id="GO:0009055">
    <property type="term" value="F:electron transfer activity"/>
    <property type="evidence" value="ECO:0007669"/>
    <property type="project" value="TreeGrafter"/>
</dbReference>
<comment type="caution">
    <text evidence="8">The sequence shown here is derived from an EMBL/GenBank/DDBJ whole genome shotgun (WGS) entry which is preliminary data.</text>
</comment>
<evidence type="ECO:0000313" key="9">
    <source>
        <dbReference type="Proteomes" id="UP001165986"/>
    </source>
</evidence>
<accession>A0AA40SXI4</accession>
<dbReference type="NCBIfam" id="TIGR00203">
    <property type="entry name" value="cydB"/>
    <property type="match status" value="1"/>
</dbReference>
<keyword evidence="3" id="KW-1003">Cell membrane</keyword>
<keyword evidence="9" id="KW-1185">Reference proteome</keyword>